<organism evidence="2 3">
    <name type="scientific">Mycena rosella</name>
    <name type="common">Pink bonnet</name>
    <name type="synonym">Agaricus rosellus</name>
    <dbReference type="NCBI Taxonomy" id="1033263"/>
    <lineage>
        <taxon>Eukaryota</taxon>
        <taxon>Fungi</taxon>
        <taxon>Dikarya</taxon>
        <taxon>Basidiomycota</taxon>
        <taxon>Agaricomycotina</taxon>
        <taxon>Agaricomycetes</taxon>
        <taxon>Agaricomycetidae</taxon>
        <taxon>Agaricales</taxon>
        <taxon>Marasmiineae</taxon>
        <taxon>Mycenaceae</taxon>
        <taxon>Mycena</taxon>
    </lineage>
</organism>
<feature type="compositionally biased region" description="Basic and acidic residues" evidence="1">
    <location>
        <begin position="101"/>
        <end position="111"/>
    </location>
</feature>
<comment type="caution">
    <text evidence="2">The sequence shown here is derived from an EMBL/GenBank/DDBJ whole genome shotgun (WGS) entry which is preliminary data.</text>
</comment>
<sequence length="461" mass="49686">MRGSPKSTHLGTRTSGRALAPARFSSVAASPIYLCSPSNVSSAAVDYVTPAPANARPSPLVTLIRRPGGEDLSYALRRWLPTPFRPRIYMPDEKGSIHREVHTPNDEHRGPQIEGSRNTSASPFPHRLGPSHRFLFASGLTRTRTQRFPSLPRACHPSQYPTSAAHLLRIDSRAPSPSPPSAFRAPSFACSSGFPPDSTPAPPSEAHVMRTGRCRTDVPAVLSSNLQYHSRAPGAVSPSPVQRVSCAAFSAGRRTISPSPPSLAARTLRRRHRRYRVQRRIGAPAGHPSVFGAIARVCGVWAQNGQDEPRASDANAHGDGIGSGRTDIQTTRTGLFRQLLIADQHDECSRVPRCVRRAAGTLALTTRLWDPHSTLCTPLGASPACPDSFPRSGCRMSVQDKEHVTRNPSSFAPLKHRSLRLATCAIGPPGPSAPVDNASRCRYEIPSVGSRCCIAVKSPQV</sequence>
<dbReference type="Proteomes" id="UP001221757">
    <property type="component" value="Unassembled WGS sequence"/>
</dbReference>
<name>A0AAD7BFQ7_MYCRO</name>
<accession>A0AAD7BFQ7</accession>
<evidence type="ECO:0000313" key="2">
    <source>
        <dbReference type="EMBL" id="KAJ7619882.1"/>
    </source>
</evidence>
<dbReference type="EMBL" id="JARKIE010000715">
    <property type="protein sequence ID" value="KAJ7619882.1"/>
    <property type="molecule type" value="Genomic_DNA"/>
</dbReference>
<protein>
    <submittedName>
        <fullName evidence="2">Uncharacterized protein</fullName>
    </submittedName>
</protein>
<gene>
    <name evidence="2" type="ORF">B0H17DRAFT_1219680</name>
</gene>
<reference evidence="2" key="1">
    <citation type="submission" date="2023-03" db="EMBL/GenBank/DDBJ databases">
        <title>Massive genome expansion in bonnet fungi (Mycena s.s.) driven by repeated elements and novel gene families across ecological guilds.</title>
        <authorList>
            <consortium name="Lawrence Berkeley National Laboratory"/>
            <person name="Harder C.B."/>
            <person name="Miyauchi S."/>
            <person name="Viragh M."/>
            <person name="Kuo A."/>
            <person name="Thoen E."/>
            <person name="Andreopoulos B."/>
            <person name="Lu D."/>
            <person name="Skrede I."/>
            <person name="Drula E."/>
            <person name="Henrissat B."/>
            <person name="Morin E."/>
            <person name="Kohler A."/>
            <person name="Barry K."/>
            <person name="LaButti K."/>
            <person name="Morin E."/>
            <person name="Salamov A."/>
            <person name="Lipzen A."/>
            <person name="Mereny Z."/>
            <person name="Hegedus B."/>
            <person name="Baldrian P."/>
            <person name="Stursova M."/>
            <person name="Weitz H."/>
            <person name="Taylor A."/>
            <person name="Grigoriev I.V."/>
            <person name="Nagy L.G."/>
            <person name="Martin F."/>
            <person name="Kauserud H."/>
        </authorList>
    </citation>
    <scope>NUCLEOTIDE SEQUENCE</scope>
    <source>
        <strain evidence="2">CBHHK067</strain>
    </source>
</reference>
<evidence type="ECO:0000256" key="1">
    <source>
        <dbReference type="SAM" id="MobiDB-lite"/>
    </source>
</evidence>
<proteinExistence type="predicted"/>
<dbReference type="AlphaFoldDB" id="A0AAD7BFQ7"/>
<feature type="region of interest" description="Disordered" evidence="1">
    <location>
        <begin position="101"/>
        <end position="125"/>
    </location>
</feature>
<evidence type="ECO:0000313" key="3">
    <source>
        <dbReference type="Proteomes" id="UP001221757"/>
    </source>
</evidence>
<feature type="region of interest" description="Disordered" evidence="1">
    <location>
        <begin position="307"/>
        <end position="328"/>
    </location>
</feature>
<keyword evidence="3" id="KW-1185">Reference proteome</keyword>